<dbReference type="AlphaFoldDB" id="K2GSR2"/>
<keyword evidence="2" id="KW-0238">DNA-binding</keyword>
<evidence type="ECO:0000256" key="3">
    <source>
        <dbReference type="ARBA" id="ARBA00023163"/>
    </source>
</evidence>
<dbReference type="Pfam" id="PF01638">
    <property type="entry name" value="HxlR"/>
    <property type="match status" value="1"/>
</dbReference>
<keyword evidence="3" id="KW-0804">Transcription</keyword>
<dbReference type="PANTHER" id="PTHR33204:SF18">
    <property type="entry name" value="TRANSCRIPTIONAL REGULATORY PROTEIN"/>
    <property type="match status" value="1"/>
</dbReference>
<comment type="caution">
    <text evidence="5">The sequence shown here is derived from an EMBL/GenBank/DDBJ whole genome shotgun (WGS) entry which is preliminary data.</text>
</comment>
<protein>
    <submittedName>
        <fullName evidence="5">HxlR family transcriptional regulator</fullName>
    </submittedName>
</protein>
<evidence type="ECO:0000259" key="4">
    <source>
        <dbReference type="PROSITE" id="PS51118"/>
    </source>
</evidence>
<dbReference type="PROSITE" id="PS51118">
    <property type="entry name" value="HTH_HXLR"/>
    <property type="match status" value="1"/>
</dbReference>
<dbReference type="InterPro" id="IPR002577">
    <property type="entry name" value="HTH_HxlR"/>
</dbReference>
<reference evidence="5" key="1">
    <citation type="journal article" date="2012" name="Science">
        <title>Fermentation, hydrogen, and sulfur metabolism in multiple uncultivated bacterial phyla.</title>
        <authorList>
            <person name="Wrighton K.C."/>
            <person name="Thomas B.C."/>
            <person name="Sharon I."/>
            <person name="Miller C.S."/>
            <person name="Castelle C.J."/>
            <person name="VerBerkmoes N.C."/>
            <person name="Wilkins M.J."/>
            <person name="Hettich R.L."/>
            <person name="Lipton M.S."/>
            <person name="Williams K.H."/>
            <person name="Long P.E."/>
            <person name="Banfield J.F."/>
        </authorList>
    </citation>
    <scope>NUCLEOTIDE SEQUENCE [LARGE SCALE GENOMIC DNA]</scope>
</reference>
<dbReference type="PANTHER" id="PTHR33204">
    <property type="entry name" value="TRANSCRIPTIONAL REGULATOR, MARR FAMILY"/>
    <property type="match status" value="1"/>
</dbReference>
<dbReference type="Gene3D" id="1.10.10.10">
    <property type="entry name" value="Winged helix-like DNA-binding domain superfamily/Winged helix DNA-binding domain"/>
    <property type="match status" value="1"/>
</dbReference>
<evidence type="ECO:0000256" key="2">
    <source>
        <dbReference type="ARBA" id="ARBA00023125"/>
    </source>
</evidence>
<gene>
    <name evidence="5" type="ORF">ACD_4C00311G0002</name>
</gene>
<evidence type="ECO:0000256" key="1">
    <source>
        <dbReference type="ARBA" id="ARBA00023015"/>
    </source>
</evidence>
<name>K2GSR2_9BACT</name>
<dbReference type="GO" id="GO:0003677">
    <property type="term" value="F:DNA binding"/>
    <property type="evidence" value="ECO:0007669"/>
    <property type="project" value="UniProtKB-KW"/>
</dbReference>
<accession>K2GSR2</accession>
<feature type="domain" description="HTH hxlR-type" evidence="4">
    <location>
        <begin position="4"/>
        <end position="101"/>
    </location>
</feature>
<sequence length="101" mass="12560">MWNCPIQNMFNFLSKRWMLLILKSINEWKNSFGDIKRWLWSISARILSERLSELQYEWYIERLIINEKPIKIQYNITEKWKSLWECLFSLDNWVKENINLS</sequence>
<dbReference type="InterPro" id="IPR036388">
    <property type="entry name" value="WH-like_DNA-bd_sf"/>
</dbReference>
<evidence type="ECO:0000313" key="5">
    <source>
        <dbReference type="EMBL" id="EKE26370.1"/>
    </source>
</evidence>
<keyword evidence="1" id="KW-0805">Transcription regulation</keyword>
<dbReference type="InterPro" id="IPR036390">
    <property type="entry name" value="WH_DNA-bd_sf"/>
</dbReference>
<proteinExistence type="predicted"/>
<dbReference type="SUPFAM" id="SSF46785">
    <property type="entry name" value="Winged helix' DNA-binding domain"/>
    <property type="match status" value="1"/>
</dbReference>
<organism evidence="5">
    <name type="scientific">uncultured bacterium</name>
    <name type="common">gcode 4</name>
    <dbReference type="NCBI Taxonomy" id="1234023"/>
    <lineage>
        <taxon>Bacteria</taxon>
        <taxon>environmental samples</taxon>
    </lineage>
</organism>
<dbReference type="EMBL" id="AMFJ01000827">
    <property type="protein sequence ID" value="EKE26370.1"/>
    <property type="molecule type" value="Genomic_DNA"/>
</dbReference>